<dbReference type="EMBL" id="JAKOGI010001301">
    <property type="protein sequence ID" value="KAJ8426366.1"/>
    <property type="molecule type" value="Genomic_DNA"/>
</dbReference>
<dbReference type="Proteomes" id="UP001153076">
    <property type="component" value="Unassembled WGS sequence"/>
</dbReference>
<name>A0A9Q1JMH2_9CARY</name>
<accession>A0A9Q1JMH2</accession>
<gene>
    <name evidence="2" type="ORF">Cgig2_001892</name>
</gene>
<organism evidence="2 3">
    <name type="scientific">Carnegiea gigantea</name>
    <dbReference type="NCBI Taxonomy" id="171969"/>
    <lineage>
        <taxon>Eukaryota</taxon>
        <taxon>Viridiplantae</taxon>
        <taxon>Streptophyta</taxon>
        <taxon>Embryophyta</taxon>
        <taxon>Tracheophyta</taxon>
        <taxon>Spermatophyta</taxon>
        <taxon>Magnoliopsida</taxon>
        <taxon>eudicotyledons</taxon>
        <taxon>Gunneridae</taxon>
        <taxon>Pentapetalae</taxon>
        <taxon>Caryophyllales</taxon>
        <taxon>Cactineae</taxon>
        <taxon>Cactaceae</taxon>
        <taxon>Cactoideae</taxon>
        <taxon>Echinocereeae</taxon>
        <taxon>Carnegiea</taxon>
    </lineage>
</organism>
<comment type="caution">
    <text evidence="2">The sequence shown here is derived from an EMBL/GenBank/DDBJ whole genome shotgun (WGS) entry which is preliminary data.</text>
</comment>
<reference evidence="2" key="1">
    <citation type="submission" date="2022-04" db="EMBL/GenBank/DDBJ databases">
        <title>Carnegiea gigantea Genome sequencing and assembly v2.</title>
        <authorList>
            <person name="Copetti D."/>
            <person name="Sanderson M.J."/>
            <person name="Burquez A."/>
            <person name="Wojciechowski M.F."/>
        </authorList>
    </citation>
    <scope>NUCLEOTIDE SEQUENCE</scope>
    <source>
        <strain evidence="2">SGP5-SGP5p</strain>
        <tissue evidence="2">Aerial part</tissue>
    </source>
</reference>
<dbReference type="AlphaFoldDB" id="A0A9Q1JMH2"/>
<evidence type="ECO:0000313" key="2">
    <source>
        <dbReference type="EMBL" id="KAJ8426366.1"/>
    </source>
</evidence>
<evidence type="ECO:0000313" key="3">
    <source>
        <dbReference type="Proteomes" id="UP001153076"/>
    </source>
</evidence>
<protein>
    <submittedName>
        <fullName evidence="2">Uncharacterized protein</fullName>
    </submittedName>
</protein>
<keyword evidence="1" id="KW-0175">Coiled coil</keyword>
<feature type="coiled-coil region" evidence="1">
    <location>
        <begin position="115"/>
        <end position="156"/>
    </location>
</feature>
<proteinExistence type="predicted"/>
<evidence type="ECO:0000256" key="1">
    <source>
        <dbReference type="SAM" id="Coils"/>
    </source>
</evidence>
<sequence>MGRSFSHLWTVQNISWTSWTTVPASPNEAKFTAKGDTPQVPPPLCPSRASQDVSVFNVDALIREVNKSGAQATGQAILDRVVCTPFERLRYLKGELIAFTTSSVKEELDTQRIRYNTLKAKLGQVDSRRKELLKELQSLDDQKKDLNCQVAASKDLL</sequence>
<keyword evidence="3" id="KW-1185">Reference proteome</keyword>